<keyword evidence="3" id="KW-1185">Reference proteome</keyword>
<sequence>MYGLLDTYTQWTRTGYSTPVRVARQLSRNISLSVSIYRRTVERGYTQGDRALARILIEITSSVRTLHSWVGNRNNDVWLDLCHNRCIRDLQFDILLQLKAGTFQPTQVQSSIRSRLPSRTILYSSFVTEPTPPYRPSTQSRLGPTAATPPSEIDDDEGKEEGEVA</sequence>
<accession>A0A8J5IGM0</accession>
<reference evidence="2" key="1">
    <citation type="submission" date="2021-01" db="EMBL/GenBank/DDBJ databases">
        <title>Phytophthora aleatoria, a newly-described species from Pinus radiata is distinct from Phytophthora cactorum isolates based on comparative genomics.</title>
        <authorList>
            <person name="Mcdougal R."/>
            <person name="Panda P."/>
            <person name="Williams N."/>
            <person name="Studholme D.J."/>
        </authorList>
    </citation>
    <scope>NUCLEOTIDE SEQUENCE</scope>
    <source>
        <strain evidence="2">NZFS 4037</strain>
    </source>
</reference>
<evidence type="ECO:0000313" key="2">
    <source>
        <dbReference type="EMBL" id="KAG6948955.1"/>
    </source>
</evidence>
<dbReference type="EMBL" id="JAENGY010001483">
    <property type="protein sequence ID" value="KAG6948955.1"/>
    <property type="molecule type" value="Genomic_DNA"/>
</dbReference>
<evidence type="ECO:0000256" key="1">
    <source>
        <dbReference type="SAM" id="MobiDB-lite"/>
    </source>
</evidence>
<organism evidence="2 3">
    <name type="scientific">Phytophthora aleatoria</name>
    <dbReference type="NCBI Taxonomy" id="2496075"/>
    <lineage>
        <taxon>Eukaryota</taxon>
        <taxon>Sar</taxon>
        <taxon>Stramenopiles</taxon>
        <taxon>Oomycota</taxon>
        <taxon>Peronosporomycetes</taxon>
        <taxon>Peronosporales</taxon>
        <taxon>Peronosporaceae</taxon>
        <taxon>Phytophthora</taxon>
    </lineage>
</organism>
<proteinExistence type="predicted"/>
<protein>
    <submittedName>
        <fullName evidence="2">Uncharacterized protein</fullName>
    </submittedName>
</protein>
<comment type="caution">
    <text evidence="2">The sequence shown here is derived from an EMBL/GenBank/DDBJ whole genome shotgun (WGS) entry which is preliminary data.</text>
</comment>
<feature type="compositionally biased region" description="Acidic residues" evidence="1">
    <location>
        <begin position="152"/>
        <end position="165"/>
    </location>
</feature>
<name>A0A8J5IGM0_9STRA</name>
<gene>
    <name evidence="2" type="ORF">JG688_00014847</name>
</gene>
<feature type="region of interest" description="Disordered" evidence="1">
    <location>
        <begin position="127"/>
        <end position="165"/>
    </location>
</feature>
<dbReference type="AlphaFoldDB" id="A0A8J5IGM0"/>
<evidence type="ECO:0000313" key="3">
    <source>
        <dbReference type="Proteomes" id="UP000709295"/>
    </source>
</evidence>
<dbReference type="Proteomes" id="UP000709295">
    <property type="component" value="Unassembled WGS sequence"/>
</dbReference>